<name>A0A448IAA2_MYCCI</name>
<accession>A0A448IAA2</accession>
<evidence type="ECO:0000313" key="2">
    <source>
        <dbReference type="EMBL" id="VEG49350.1"/>
    </source>
</evidence>
<dbReference type="Pfam" id="PF04228">
    <property type="entry name" value="Zn_peptidase"/>
    <property type="match status" value="1"/>
</dbReference>
<dbReference type="EMBL" id="LR134355">
    <property type="protein sequence ID" value="VEG49350.1"/>
    <property type="molecule type" value="Genomic_DNA"/>
</dbReference>
<feature type="signal peptide" evidence="1">
    <location>
        <begin position="1"/>
        <end position="25"/>
    </location>
</feature>
<keyword evidence="1" id="KW-0732">Signal</keyword>
<dbReference type="Proteomes" id="UP000282551">
    <property type="component" value="Chromosome"/>
</dbReference>
<dbReference type="SUPFAM" id="SSF55486">
    <property type="entry name" value="Metalloproteases ('zincins'), catalytic domain"/>
    <property type="match status" value="1"/>
</dbReference>
<evidence type="ECO:0000313" key="3">
    <source>
        <dbReference type="Proteomes" id="UP000282551"/>
    </source>
</evidence>
<dbReference type="PROSITE" id="PS51257">
    <property type="entry name" value="PROKAR_LIPOPROTEIN"/>
    <property type="match status" value="1"/>
</dbReference>
<proteinExistence type="predicted"/>
<gene>
    <name evidence="2" type="ORF">NCTC10485_03658</name>
</gene>
<dbReference type="InterPro" id="IPR007343">
    <property type="entry name" value="Uncharacterised_pept_Zn_put"/>
</dbReference>
<organism evidence="2 3">
    <name type="scientific">Mycolicibacterium chitae</name>
    <name type="common">Mycobacterium chitae</name>
    <dbReference type="NCBI Taxonomy" id="1792"/>
    <lineage>
        <taxon>Bacteria</taxon>
        <taxon>Bacillati</taxon>
        <taxon>Actinomycetota</taxon>
        <taxon>Actinomycetes</taxon>
        <taxon>Mycobacteriales</taxon>
        <taxon>Mycobacteriaceae</taxon>
        <taxon>Mycolicibacterium</taxon>
    </lineage>
</organism>
<reference evidence="2 3" key="1">
    <citation type="submission" date="2018-12" db="EMBL/GenBank/DDBJ databases">
        <authorList>
            <consortium name="Pathogen Informatics"/>
        </authorList>
    </citation>
    <scope>NUCLEOTIDE SEQUENCE [LARGE SCALE GENOMIC DNA]</scope>
    <source>
        <strain evidence="2 3">NCTC10485</strain>
    </source>
</reference>
<protein>
    <submittedName>
        <fullName evidence="2">LpqM protein</fullName>
    </submittedName>
</protein>
<evidence type="ECO:0000256" key="1">
    <source>
        <dbReference type="SAM" id="SignalP"/>
    </source>
</evidence>
<dbReference type="RefSeq" id="WP_126335037.1">
    <property type="nucleotide sequence ID" value="NZ_AP022604.1"/>
</dbReference>
<feature type="chain" id="PRO_5019090145" evidence="1">
    <location>
        <begin position="26"/>
        <end position="484"/>
    </location>
</feature>
<dbReference type="OrthoDB" id="5168289at2"/>
<sequence length="484" mass="51015">MTWGRGLAAMVLTAALATGCSSSVAGEAVSPLYDPFRVGGLPAVDGPSGIREDAPEPVGTVDNTDGADVDRLAVLAVDDVTEFWSQHYADALPGEFEPVEKLMSFDSNDPASPWVCGGRTYRLVNAFFCPPLALLAWDRGVMVPVARKFFGDMSVVALIAHEYGHAVQRMAGLIDKDTSTLVIEQQADCFAGAHQRWVVEGNSPRFTLDTGDGLNHVLAAALTVRDPLMPAIVAELLDVDEHGNALDRISAFQLGFINGAQTCAAIDDQEVRQRRGDLPRSLELGDDGTVQSGDMAIDESVLAALMGDLDAIFLLSDPPTLSLDPRECAGPQPGTPVAYCPDGNVLGVDLPALQRFAAPASELRNLVLLQGDNTALSALTSRYVLAVQREREVALDTAEAALRTACLTGFAQQAMAEPVPGRQLVLTAGDVDEAVAGLLVNGIVASNVTGATVPAGFTRIVAYRSGLLGDPELCYTRFGRAGNG</sequence>
<keyword evidence="3" id="KW-1185">Reference proteome</keyword>
<dbReference type="AlphaFoldDB" id="A0A448IAA2"/>